<dbReference type="PROSITE" id="PS50005">
    <property type="entry name" value="TPR"/>
    <property type="match status" value="1"/>
</dbReference>
<dbReference type="NCBIfam" id="TIGR02521">
    <property type="entry name" value="type_IV_pilW"/>
    <property type="match status" value="1"/>
</dbReference>
<accession>K2IWS9</accession>
<feature type="repeat" description="TPR" evidence="3">
    <location>
        <begin position="65"/>
        <end position="98"/>
    </location>
</feature>
<organism evidence="4 5">
    <name type="scientific">Gallaecimonas xiamenensis 3-C-1</name>
    <dbReference type="NCBI Taxonomy" id="745411"/>
    <lineage>
        <taxon>Bacteria</taxon>
        <taxon>Pseudomonadati</taxon>
        <taxon>Pseudomonadota</taxon>
        <taxon>Gammaproteobacteria</taxon>
        <taxon>Enterobacterales</taxon>
        <taxon>Gallaecimonadaceae</taxon>
        <taxon>Gallaecimonas</taxon>
    </lineage>
</organism>
<dbReference type="Pfam" id="PF13432">
    <property type="entry name" value="TPR_16"/>
    <property type="match status" value="1"/>
</dbReference>
<reference evidence="4 5" key="1">
    <citation type="journal article" date="2012" name="J. Bacteriol.">
        <title>Genome Sequence of Gallaecimonas xiamenensis Type Strain 3-C-1.</title>
        <authorList>
            <person name="Lai Q."/>
            <person name="Wang L."/>
            <person name="Wang W."/>
            <person name="Shao Z."/>
        </authorList>
    </citation>
    <scope>NUCLEOTIDE SEQUENCE [LARGE SCALE GENOMIC DNA]</scope>
    <source>
        <strain evidence="4 5">3-C-1</strain>
    </source>
</reference>
<protein>
    <submittedName>
        <fullName evidence="4">Type IV pilus biogenesis/stability protein PilW</fullName>
    </submittedName>
</protein>
<proteinExistence type="predicted"/>
<sequence>MVLAASGCVSQTLDSAGNPVAEKEFDAPAAAKSRMQLGLAYLRTGNSAQAKMNLLKAQEFAPDLPDVYYSLGYYYQSVGETEQAEEAYRHAIRLDPKNGEALNNFGAFLCGLGRYEESVEFFKKAIKAPGYIKVAGAYENAATCSHMEGKLEQAEKYYASALSHDTRRAASLLGMSETLYDRGDYVGARGYLNRFEQVARPNPRSLFLGLKVAKQTGDTKGVQHYGEELISKYPDSPFSQQYRSNDY</sequence>
<dbReference type="Pfam" id="PF13374">
    <property type="entry name" value="TPR_10"/>
    <property type="match status" value="1"/>
</dbReference>
<evidence type="ECO:0000256" key="2">
    <source>
        <dbReference type="ARBA" id="ARBA00022803"/>
    </source>
</evidence>
<gene>
    <name evidence="4" type="ORF">B3C1_08661</name>
</gene>
<evidence type="ECO:0000313" key="4">
    <source>
        <dbReference type="EMBL" id="EKE74946.1"/>
    </source>
</evidence>
<dbReference type="Gene3D" id="1.25.40.10">
    <property type="entry name" value="Tetratricopeptide repeat domain"/>
    <property type="match status" value="1"/>
</dbReference>
<dbReference type="EMBL" id="AMRI01000010">
    <property type="protein sequence ID" value="EKE74946.1"/>
    <property type="molecule type" value="Genomic_DNA"/>
</dbReference>
<keyword evidence="1" id="KW-0677">Repeat</keyword>
<dbReference type="eggNOG" id="COG3063">
    <property type="taxonomic scope" value="Bacteria"/>
</dbReference>
<dbReference type="SUPFAM" id="SSF48452">
    <property type="entry name" value="TPR-like"/>
    <property type="match status" value="1"/>
</dbReference>
<dbReference type="InterPro" id="IPR011990">
    <property type="entry name" value="TPR-like_helical_dom_sf"/>
</dbReference>
<dbReference type="PROSITE" id="PS50293">
    <property type="entry name" value="TPR_REGION"/>
    <property type="match status" value="1"/>
</dbReference>
<dbReference type="InterPro" id="IPR019734">
    <property type="entry name" value="TPR_rpt"/>
</dbReference>
<name>K2IWS9_9GAMM</name>
<dbReference type="Pfam" id="PF00515">
    <property type="entry name" value="TPR_1"/>
    <property type="match status" value="1"/>
</dbReference>
<dbReference type="PANTHER" id="PTHR44227">
    <property type="match status" value="1"/>
</dbReference>
<dbReference type="Pfam" id="PF13181">
    <property type="entry name" value="TPR_8"/>
    <property type="match status" value="1"/>
</dbReference>
<dbReference type="AlphaFoldDB" id="K2IWS9"/>
<dbReference type="STRING" id="745411.B3C1_08661"/>
<dbReference type="InterPro" id="IPR013360">
    <property type="entry name" value="Pilus_4_PilW"/>
</dbReference>
<evidence type="ECO:0000256" key="3">
    <source>
        <dbReference type="PROSITE-ProRule" id="PRU00339"/>
    </source>
</evidence>
<dbReference type="InterPro" id="IPR052346">
    <property type="entry name" value="O-mannosyl-transferase_TMTC"/>
</dbReference>
<dbReference type="SMART" id="SM00028">
    <property type="entry name" value="TPR"/>
    <property type="match status" value="4"/>
</dbReference>
<comment type="caution">
    <text evidence="4">The sequence shown here is derived from an EMBL/GenBank/DDBJ whole genome shotgun (WGS) entry which is preliminary data.</text>
</comment>
<evidence type="ECO:0000313" key="5">
    <source>
        <dbReference type="Proteomes" id="UP000006755"/>
    </source>
</evidence>
<dbReference type="Proteomes" id="UP000006755">
    <property type="component" value="Unassembled WGS sequence"/>
</dbReference>
<keyword evidence="5" id="KW-1185">Reference proteome</keyword>
<evidence type="ECO:0000256" key="1">
    <source>
        <dbReference type="ARBA" id="ARBA00022737"/>
    </source>
</evidence>
<dbReference type="PANTHER" id="PTHR44227:SF3">
    <property type="entry name" value="PROTEIN O-MANNOSYL-TRANSFERASE TMTC4"/>
    <property type="match status" value="1"/>
</dbReference>
<keyword evidence="2 3" id="KW-0802">TPR repeat</keyword>